<proteinExistence type="predicted"/>
<comment type="caution">
    <text evidence="6">The sequence shown here is derived from an EMBL/GenBank/DDBJ whole genome shotgun (WGS) entry which is preliminary data.</text>
</comment>
<feature type="compositionally biased region" description="Acidic residues" evidence="5">
    <location>
        <begin position="962"/>
        <end position="972"/>
    </location>
</feature>
<dbReference type="Gene3D" id="1.25.40.10">
    <property type="entry name" value="Tetratricopeptide repeat domain"/>
    <property type="match status" value="3"/>
</dbReference>
<dbReference type="SUPFAM" id="SSF48452">
    <property type="entry name" value="TPR-like"/>
    <property type="match status" value="2"/>
</dbReference>
<dbReference type="PROSITE" id="PS50005">
    <property type="entry name" value="TPR"/>
    <property type="match status" value="1"/>
</dbReference>
<dbReference type="PANTHER" id="PTHR14027:SF2">
    <property type="entry name" value="RNA POLYMERASE-ASSOCIATED PROTEIN CTR9 HOMOLOG"/>
    <property type="match status" value="1"/>
</dbReference>
<dbReference type="GO" id="GO:0006355">
    <property type="term" value="P:regulation of DNA-templated transcription"/>
    <property type="evidence" value="ECO:0007669"/>
    <property type="project" value="InterPro"/>
</dbReference>
<feature type="compositionally biased region" description="Low complexity" evidence="5">
    <location>
        <begin position="922"/>
        <end position="935"/>
    </location>
</feature>
<evidence type="ECO:0000256" key="1">
    <source>
        <dbReference type="ARBA" id="ARBA00022737"/>
    </source>
</evidence>
<evidence type="ECO:0000313" key="7">
    <source>
        <dbReference type="Proteomes" id="UP001465755"/>
    </source>
</evidence>
<dbReference type="GO" id="GO:0006368">
    <property type="term" value="P:transcription elongation by RNA polymerase II"/>
    <property type="evidence" value="ECO:0007669"/>
    <property type="project" value="TreeGrafter"/>
</dbReference>
<keyword evidence="4" id="KW-0175">Coiled coil</keyword>
<dbReference type="InterPro" id="IPR019734">
    <property type="entry name" value="TPR_rpt"/>
</dbReference>
<dbReference type="EMBL" id="JALJOQ010000040">
    <property type="protein sequence ID" value="KAK9805938.1"/>
    <property type="molecule type" value="Genomic_DNA"/>
</dbReference>
<evidence type="ECO:0000256" key="3">
    <source>
        <dbReference type="PROSITE-ProRule" id="PRU00339"/>
    </source>
</evidence>
<dbReference type="GO" id="GO:0016593">
    <property type="term" value="C:Cdc73/Paf1 complex"/>
    <property type="evidence" value="ECO:0007669"/>
    <property type="project" value="TreeGrafter"/>
</dbReference>
<dbReference type="Proteomes" id="UP001465755">
    <property type="component" value="Unassembled WGS sequence"/>
</dbReference>
<dbReference type="GO" id="GO:0000993">
    <property type="term" value="F:RNA polymerase II complex binding"/>
    <property type="evidence" value="ECO:0007669"/>
    <property type="project" value="TreeGrafter"/>
</dbReference>
<gene>
    <name evidence="6" type="ORF">WJX73_006894</name>
</gene>
<dbReference type="Pfam" id="PF14559">
    <property type="entry name" value="TPR_19"/>
    <property type="match status" value="2"/>
</dbReference>
<feature type="compositionally biased region" description="Acidic residues" evidence="5">
    <location>
        <begin position="987"/>
        <end position="1000"/>
    </location>
</feature>
<organism evidence="6 7">
    <name type="scientific">Symbiochloris irregularis</name>
    <dbReference type="NCBI Taxonomy" id="706552"/>
    <lineage>
        <taxon>Eukaryota</taxon>
        <taxon>Viridiplantae</taxon>
        <taxon>Chlorophyta</taxon>
        <taxon>core chlorophytes</taxon>
        <taxon>Trebouxiophyceae</taxon>
        <taxon>Trebouxiales</taxon>
        <taxon>Trebouxiaceae</taxon>
        <taxon>Symbiochloris</taxon>
    </lineage>
</organism>
<feature type="compositionally biased region" description="Low complexity" evidence="5">
    <location>
        <begin position="883"/>
        <end position="897"/>
    </location>
</feature>
<reference evidence="6 7" key="1">
    <citation type="journal article" date="2024" name="Nat. Commun.">
        <title>Phylogenomics reveals the evolutionary origins of lichenization in chlorophyte algae.</title>
        <authorList>
            <person name="Puginier C."/>
            <person name="Libourel C."/>
            <person name="Otte J."/>
            <person name="Skaloud P."/>
            <person name="Haon M."/>
            <person name="Grisel S."/>
            <person name="Petersen M."/>
            <person name="Berrin J.G."/>
            <person name="Delaux P.M."/>
            <person name="Dal Grande F."/>
            <person name="Keller J."/>
        </authorList>
    </citation>
    <scope>NUCLEOTIDE SEQUENCE [LARGE SCALE GENOMIC DNA]</scope>
    <source>
        <strain evidence="6 7">SAG 2036</strain>
    </source>
</reference>
<dbReference type="AlphaFoldDB" id="A0AAW1P7X0"/>
<dbReference type="SMART" id="SM00028">
    <property type="entry name" value="TPR"/>
    <property type="match status" value="7"/>
</dbReference>
<keyword evidence="7" id="KW-1185">Reference proteome</keyword>
<feature type="region of interest" description="Disordered" evidence="5">
    <location>
        <begin position="830"/>
        <end position="1025"/>
    </location>
</feature>
<evidence type="ECO:0000256" key="2">
    <source>
        <dbReference type="ARBA" id="ARBA00022803"/>
    </source>
</evidence>
<dbReference type="SUPFAM" id="SSF81901">
    <property type="entry name" value="HCP-like"/>
    <property type="match status" value="1"/>
</dbReference>
<protein>
    <recommendedName>
        <fullName evidence="8">RNA polymerase-associated protein CTR9-like protein</fullName>
    </recommendedName>
</protein>
<evidence type="ECO:0000256" key="5">
    <source>
        <dbReference type="SAM" id="MobiDB-lite"/>
    </source>
</evidence>
<evidence type="ECO:0008006" key="8">
    <source>
        <dbReference type="Google" id="ProtNLM"/>
    </source>
</evidence>
<evidence type="ECO:0000256" key="4">
    <source>
        <dbReference type="SAM" id="Coils"/>
    </source>
</evidence>
<sequence length="1025" mass="110696">MSSMIPETLLVPIRESDEVVEVPARTTSYHELLPHLGLGQLSLAQGNTQQARESFERAAQSTNDGRKSVAGTLALASWHFQQQKYQEALKLYSLSFSTAANDQAAMAKGLDFLCQAYNSDPDYPGAIALLSHYCLVHGDYDKAKQLAQHGASTAENPAMQADSLVHLARAYHACSQWQDAFNAYGQVKGIKDVGKLPVPLLGLAQMHLLQRDGVTSAIGLLESALQQVPGWPDALQALGPLYQHARHRNPDSVLPQFKAAAQKGQGSAEMWETLGELLATTDSAAALQACTAGVDLYRKAAADKAAAATRRARRARAAENGHTGNERLTPELGNMDDADLVVQPEALPAKLLNNAAVLHMAAGEAVKALHLLEEAVQSAQSPASEGVLPEGSQVTLGYNLARVREAAGQLHAAASDYRSILTQFPGYLACHQRLAAIACRRNDFEGAERQLREALAISPDDPDTMACLGCLQMQHEQYSEAEATFLAMIKLPGCKHDAYVWQALGVLNLHKAQALLESAKPEAKQGAQKKLEKAIECFSFVITRVPGNVYAAHGLGAVLAEQGHLNAAQNIFAQVQEAVVGAGSRAQARMPELAANLASIQLAMGHYQTAQQRYSAASLRFFHGASPRLLLHLARTLYHSNQMDEARSMLLKALHQDPSDHVLRFDVALVLQEFAQRIASHQDLKSKAGELRRGDDYLQALVCCSIAKRNFERLERLGAAAAVLGDHKTSGKERLRTHAKFCQSLEGKITTLVKQANEEELAHTKREEQNRRALQAAQSRAQLEAERKAATAAAAKSEQEARAKAAADRLAALRGKWADDAALIQAAEAGNAERVAKSRKKKKRKAEDDQMFASDNEEDGVYEPGQQQQGQLPDDEVEWQGQDASDNENAAGNGDAALHTGLTDSDEDEAAALNDQGAGADASQQPQQAGTPAAGRLRKRQHDAMEEAGEPPDGEQQGMQGLEEEVLEDDVDNNNGGDGQAGLEEQPPGDDLEEDLEDTLGDATDVNPAKRARNVRMLDSDDEED</sequence>
<accession>A0AAW1P7X0</accession>
<feature type="coiled-coil region" evidence="4">
    <location>
        <begin position="766"/>
        <end position="816"/>
    </location>
</feature>
<keyword evidence="1" id="KW-0677">Repeat</keyword>
<dbReference type="InterPro" id="IPR011990">
    <property type="entry name" value="TPR-like_helical_dom_sf"/>
</dbReference>
<dbReference type="PANTHER" id="PTHR14027">
    <property type="entry name" value="RNA POLYMERASE-ASSOCIATED PROTEIN CTR9"/>
    <property type="match status" value="1"/>
</dbReference>
<dbReference type="Pfam" id="PF13432">
    <property type="entry name" value="TPR_16"/>
    <property type="match status" value="1"/>
</dbReference>
<name>A0AAW1P7X0_9CHLO</name>
<feature type="repeat" description="TPR" evidence="3">
    <location>
        <begin position="627"/>
        <end position="660"/>
    </location>
</feature>
<dbReference type="InterPro" id="IPR031101">
    <property type="entry name" value="Ctr9"/>
</dbReference>
<keyword evidence="2 3" id="KW-0802">TPR repeat</keyword>
<evidence type="ECO:0000313" key="6">
    <source>
        <dbReference type="EMBL" id="KAK9805938.1"/>
    </source>
</evidence>